<proteinExistence type="predicted"/>
<dbReference type="AlphaFoldDB" id="A0AAE1DJI4"/>
<dbReference type="EMBL" id="JAWDGP010003604">
    <property type="protein sequence ID" value="KAK3772802.1"/>
    <property type="molecule type" value="Genomic_DNA"/>
</dbReference>
<reference evidence="1" key="1">
    <citation type="journal article" date="2023" name="G3 (Bethesda)">
        <title>A reference genome for the long-term kleptoplast-retaining sea slug Elysia crispata morphotype clarki.</title>
        <authorList>
            <person name="Eastman K.E."/>
            <person name="Pendleton A.L."/>
            <person name="Shaikh M.A."/>
            <person name="Suttiyut T."/>
            <person name="Ogas R."/>
            <person name="Tomko P."/>
            <person name="Gavelis G."/>
            <person name="Widhalm J.R."/>
            <person name="Wisecaver J.H."/>
        </authorList>
    </citation>
    <scope>NUCLEOTIDE SEQUENCE</scope>
    <source>
        <strain evidence="1">ECLA1</strain>
    </source>
</reference>
<name>A0AAE1DJI4_9GAST</name>
<accession>A0AAE1DJI4</accession>
<dbReference type="Proteomes" id="UP001283361">
    <property type="component" value="Unassembled WGS sequence"/>
</dbReference>
<organism evidence="1 2">
    <name type="scientific">Elysia crispata</name>
    <name type="common">lettuce slug</name>
    <dbReference type="NCBI Taxonomy" id="231223"/>
    <lineage>
        <taxon>Eukaryota</taxon>
        <taxon>Metazoa</taxon>
        <taxon>Spiralia</taxon>
        <taxon>Lophotrochozoa</taxon>
        <taxon>Mollusca</taxon>
        <taxon>Gastropoda</taxon>
        <taxon>Heterobranchia</taxon>
        <taxon>Euthyneura</taxon>
        <taxon>Panpulmonata</taxon>
        <taxon>Sacoglossa</taxon>
        <taxon>Placobranchoidea</taxon>
        <taxon>Plakobranchidae</taxon>
        <taxon>Elysia</taxon>
    </lineage>
</organism>
<evidence type="ECO:0000313" key="2">
    <source>
        <dbReference type="Proteomes" id="UP001283361"/>
    </source>
</evidence>
<gene>
    <name evidence="1" type="ORF">RRG08_011201</name>
</gene>
<keyword evidence="2" id="KW-1185">Reference proteome</keyword>
<protein>
    <submittedName>
        <fullName evidence="1">Uncharacterized protein</fullName>
    </submittedName>
</protein>
<comment type="caution">
    <text evidence="1">The sequence shown here is derived from an EMBL/GenBank/DDBJ whole genome shotgun (WGS) entry which is preliminary data.</text>
</comment>
<evidence type="ECO:0000313" key="1">
    <source>
        <dbReference type="EMBL" id="KAK3772802.1"/>
    </source>
</evidence>
<sequence length="64" mass="7375">MASREEESQLSAQLETDRWRPYLFNKHRSSIIVASLLVKDRLTSEQYYCDIFTVSNLDFSGTGA</sequence>